<feature type="domain" description="Glucose-methanol-choline oxidoreductase N-terminal" evidence="7">
    <location>
        <begin position="88"/>
        <end position="111"/>
    </location>
</feature>
<dbReference type="PROSITE" id="PS00624">
    <property type="entry name" value="GMC_OXRED_2"/>
    <property type="match status" value="1"/>
</dbReference>
<dbReference type="SUPFAM" id="SSF51905">
    <property type="entry name" value="FAD/NAD(P)-binding domain"/>
    <property type="match status" value="1"/>
</dbReference>
<organism evidence="9 10">
    <name type="scientific">Pararhodobacter aggregans</name>
    <dbReference type="NCBI Taxonomy" id="404875"/>
    <lineage>
        <taxon>Bacteria</taxon>
        <taxon>Pseudomonadati</taxon>
        <taxon>Pseudomonadota</taxon>
        <taxon>Alphaproteobacteria</taxon>
        <taxon>Rhodobacterales</taxon>
        <taxon>Paracoccaceae</taxon>
        <taxon>Pararhodobacter</taxon>
    </lineage>
</organism>
<sequence>MPAGSDPAMQADFVIVGGGSAGCVLANRLSEGGRYSVVLIEAGPGRRPLMARVPLGVGRLWNDPRYGWDFRSAPEPGLDGRRLTLPRGRLLGGSGAVNAMNFVRGAAADFDAWHALGLQGWSAQDMAEAFRAVERVEPALADEARGSAGPMGVTETPVQDALIDDWIAALEAQGHPRLCDYNAALGPGVGRAQFNIARGRRSDPRAAYLDPVLDRRNLTVLSDHLVDSLSISEGRARHVVARHKGGVRRITARCEVILAAGAFGSPHLLQVSGIGPGAVLQAAGIPPIVPMEAVGRNLWEHPRVALDYRRPASYMHRLLRWDRLALRFAQALLLRSGPATWPLAAAHLFLRSAPDRRAPDFQVLLRLFDPSLQPWLMHAPAEDRWGMVVCLVQPESRGHVRALSPDIRRAPEILTGVLSQGSDMARMVAACQGLRRAMRGPGLAGWTKDELTPGPGVQTPEQWEQFVRASGDTIFHPGGTCAMGAVVDQDLSVHGVRGLRVVDASVMPLPVSGNIHAAVLAVAERGSALIRAAAG</sequence>
<keyword evidence="3 6" id="KW-0285">Flavoprotein</keyword>
<protein>
    <submittedName>
        <fullName evidence="9">Choline dehydrogenase</fullName>
    </submittedName>
</protein>
<name>A0A2T7UM84_9RHOB</name>
<evidence type="ECO:0000256" key="4">
    <source>
        <dbReference type="ARBA" id="ARBA00022827"/>
    </source>
</evidence>
<evidence type="ECO:0000256" key="6">
    <source>
        <dbReference type="RuleBase" id="RU003968"/>
    </source>
</evidence>
<evidence type="ECO:0000256" key="3">
    <source>
        <dbReference type="ARBA" id="ARBA00022630"/>
    </source>
</evidence>
<proteinExistence type="inferred from homology"/>
<dbReference type="PROSITE" id="PS00623">
    <property type="entry name" value="GMC_OXRED_1"/>
    <property type="match status" value="1"/>
</dbReference>
<dbReference type="GO" id="GO:0050660">
    <property type="term" value="F:flavin adenine dinucleotide binding"/>
    <property type="evidence" value="ECO:0007669"/>
    <property type="project" value="InterPro"/>
</dbReference>
<evidence type="ECO:0000256" key="2">
    <source>
        <dbReference type="ARBA" id="ARBA00010790"/>
    </source>
</evidence>
<dbReference type="Proteomes" id="UP000244810">
    <property type="component" value="Unassembled WGS sequence"/>
</dbReference>
<gene>
    <name evidence="9" type="ORF">DDE23_19790</name>
</gene>
<reference evidence="9 10" key="1">
    <citation type="journal article" date="2011" name="Syst. Appl. Microbiol.">
        <title>Defluviimonas denitrificans gen. nov., sp. nov., and Pararhodobacter aggregans gen. nov., sp. nov., non-phototrophic Rhodobacteraceae from the biofilter of a marine aquaculture.</title>
        <authorList>
            <person name="Foesel B.U."/>
            <person name="Drake H.L."/>
            <person name="Schramm A."/>
        </authorList>
    </citation>
    <scope>NUCLEOTIDE SEQUENCE [LARGE SCALE GENOMIC DNA]</scope>
    <source>
        <strain evidence="9 10">D1-19</strain>
    </source>
</reference>
<feature type="binding site" evidence="5">
    <location>
        <position position="226"/>
    </location>
    <ligand>
        <name>FAD</name>
        <dbReference type="ChEBI" id="CHEBI:57692"/>
    </ligand>
</feature>
<evidence type="ECO:0000313" key="9">
    <source>
        <dbReference type="EMBL" id="PVE45748.1"/>
    </source>
</evidence>
<dbReference type="PANTHER" id="PTHR11552">
    <property type="entry name" value="GLUCOSE-METHANOL-CHOLINE GMC OXIDOREDUCTASE"/>
    <property type="match status" value="1"/>
</dbReference>
<dbReference type="GO" id="GO:0016614">
    <property type="term" value="F:oxidoreductase activity, acting on CH-OH group of donors"/>
    <property type="evidence" value="ECO:0007669"/>
    <property type="project" value="InterPro"/>
</dbReference>
<dbReference type="AlphaFoldDB" id="A0A2T7UM84"/>
<dbReference type="Gene3D" id="3.30.560.10">
    <property type="entry name" value="Glucose Oxidase, domain 3"/>
    <property type="match status" value="1"/>
</dbReference>
<comment type="caution">
    <text evidence="9">The sequence shown here is derived from an EMBL/GenBank/DDBJ whole genome shotgun (WGS) entry which is preliminary data.</text>
</comment>
<dbReference type="InterPro" id="IPR000172">
    <property type="entry name" value="GMC_OxRdtase_N"/>
</dbReference>
<comment type="cofactor">
    <cofactor evidence="1 5">
        <name>FAD</name>
        <dbReference type="ChEBI" id="CHEBI:57692"/>
    </cofactor>
</comment>
<comment type="similarity">
    <text evidence="2 6">Belongs to the GMC oxidoreductase family.</text>
</comment>
<dbReference type="EMBL" id="QDDR01000012">
    <property type="protein sequence ID" value="PVE45748.1"/>
    <property type="molecule type" value="Genomic_DNA"/>
</dbReference>
<dbReference type="SUPFAM" id="SSF54373">
    <property type="entry name" value="FAD-linked reductases, C-terminal domain"/>
    <property type="match status" value="1"/>
</dbReference>
<evidence type="ECO:0000259" key="8">
    <source>
        <dbReference type="PROSITE" id="PS00624"/>
    </source>
</evidence>
<keyword evidence="10" id="KW-1185">Reference proteome</keyword>
<dbReference type="PIRSF" id="PIRSF000137">
    <property type="entry name" value="Alcohol_oxidase"/>
    <property type="match status" value="1"/>
</dbReference>
<evidence type="ECO:0000256" key="5">
    <source>
        <dbReference type="PIRSR" id="PIRSR000137-2"/>
    </source>
</evidence>
<evidence type="ECO:0000313" key="10">
    <source>
        <dbReference type="Proteomes" id="UP000244810"/>
    </source>
</evidence>
<dbReference type="Gene3D" id="3.50.50.60">
    <property type="entry name" value="FAD/NAD(P)-binding domain"/>
    <property type="match status" value="1"/>
</dbReference>
<keyword evidence="4 5" id="KW-0274">FAD</keyword>
<evidence type="ECO:0000259" key="7">
    <source>
        <dbReference type="PROSITE" id="PS00623"/>
    </source>
</evidence>
<dbReference type="Pfam" id="PF00732">
    <property type="entry name" value="GMC_oxred_N"/>
    <property type="match status" value="1"/>
</dbReference>
<accession>A0A2T7UM84</accession>
<dbReference type="PANTHER" id="PTHR11552:SF147">
    <property type="entry name" value="CHOLINE DEHYDROGENASE, MITOCHONDRIAL"/>
    <property type="match status" value="1"/>
</dbReference>
<dbReference type="InterPro" id="IPR012132">
    <property type="entry name" value="GMC_OxRdtase"/>
</dbReference>
<feature type="domain" description="Glucose-methanol-choline oxidoreductase N-terminal" evidence="8">
    <location>
        <begin position="261"/>
        <end position="275"/>
    </location>
</feature>
<dbReference type="Pfam" id="PF05199">
    <property type="entry name" value="GMC_oxred_C"/>
    <property type="match status" value="1"/>
</dbReference>
<dbReference type="InterPro" id="IPR036188">
    <property type="entry name" value="FAD/NAD-bd_sf"/>
</dbReference>
<dbReference type="OrthoDB" id="9785276at2"/>
<evidence type="ECO:0000256" key="1">
    <source>
        <dbReference type="ARBA" id="ARBA00001974"/>
    </source>
</evidence>
<dbReference type="InterPro" id="IPR007867">
    <property type="entry name" value="GMC_OxRtase_C"/>
</dbReference>